<gene>
    <name evidence="1" type="ORF">BUALT_Bualt08G0096400</name>
</gene>
<organism evidence="1 2">
    <name type="scientific">Buddleja alternifolia</name>
    <dbReference type="NCBI Taxonomy" id="168488"/>
    <lineage>
        <taxon>Eukaryota</taxon>
        <taxon>Viridiplantae</taxon>
        <taxon>Streptophyta</taxon>
        <taxon>Embryophyta</taxon>
        <taxon>Tracheophyta</taxon>
        <taxon>Spermatophyta</taxon>
        <taxon>Magnoliopsida</taxon>
        <taxon>eudicotyledons</taxon>
        <taxon>Gunneridae</taxon>
        <taxon>Pentapetalae</taxon>
        <taxon>asterids</taxon>
        <taxon>lamiids</taxon>
        <taxon>Lamiales</taxon>
        <taxon>Scrophulariaceae</taxon>
        <taxon>Buddlejeae</taxon>
        <taxon>Buddleja</taxon>
    </lineage>
</organism>
<accession>A0AAV6X5G3</accession>
<dbReference type="AlphaFoldDB" id="A0AAV6X5G3"/>
<dbReference type="InterPro" id="IPR004320">
    <property type="entry name" value="BPS1_pln"/>
</dbReference>
<dbReference type="Pfam" id="PF03087">
    <property type="entry name" value="BPS1"/>
    <property type="match status" value="1"/>
</dbReference>
<dbReference type="Proteomes" id="UP000826271">
    <property type="component" value="Unassembled WGS sequence"/>
</dbReference>
<dbReference type="PANTHER" id="PTHR33070">
    <property type="entry name" value="OS06G0725500 PROTEIN"/>
    <property type="match status" value="1"/>
</dbReference>
<dbReference type="PANTHER" id="PTHR33070:SF120">
    <property type="entry name" value="EXPRESSED PROTEIN"/>
    <property type="match status" value="1"/>
</dbReference>
<dbReference type="EMBL" id="WHWC01000008">
    <property type="protein sequence ID" value="KAG8378036.1"/>
    <property type="molecule type" value="Genomic_DNA"/>
</dbReference>
<evidence type="ECO:0000313" key="2">
    <source>
        <dbReference type="Proteomes" id="UP000826271"/>
    </source>
</evidence>
<reference evidence="1" key="1">
    <citation type="submission" date="2019-10" db="EMBL/GenBank/DDBJ databases">
        <authorList>
            <person name="Zhang R."/>
            <person name="Pan Y."/>
            <person name="Wang J."/>
            <person name="Ma R."/>
            <person name="Yu S."/>
        </authorList>
    </citation>
    <scope>NUCLEOTIDE SEQUENCE</scope>
    <source>
        <strain evidence="1">LA-IB0</strain>
        <tissue evidence="1">Leaf</tissue>
    </source>
</reference>
<sequence length="209" mass="23131">MATPQIHVRSISLPTSLHPTNVEVELQKLKSAFPKAVPILSSEAIQSGLVSLAKLYNSVEEITRSSSHNQDAAKSMKMYNPSNQLFVEIAWIPVSNQMSPRMVLREVSGITIAIFKGILGFLSCPIMAKTGGWSFVSKMMITKSMDYSVVNEVGCVDFALNSKAIDVQMVQKRLQNLDACVEGIEEGLERLFRQLVQCRVTLLNILTDL</sequence>
<evidence type="ECO:0000313" key="1">
    <source>
        <dbReference type="EMBL" id="KAG8378036.1"/>
    </source>
</evidence>
<dbReference type="GO" id="GO:0048367">
    <property type="term" value="P:shoot system development"/>
    <property type="evidence" value="ECO:0007669"/>
    <property type="project" value="InterPro"/>
</dbReference>
<comment type="caution">
    <text evidence="1">The sequence shown here is derived from an EMBL/GenBank/DDBJ whole genome shotgun (WGS) entry which is preliminary data.</text>
</comment>
<keyword evidence="2" id="KW-1185">Reference proteome</keyword>
<name>A0AAV6X5G3_9LAMI</name>
<dbReference type="GO" id="GO:0048364">
    <property type="term" value="P:root development"/>
    <property type="evidence" value="ECO:0007669"/>
    <property type="project" value="InterPro"/>
</dbReference>
<proteinExistence type="predicted"/>
<protein>
    <submittedName>
        <fullName evidence="1">Uncharacterized protein</fullName>
    </submittedName>
</protein>